<keyword evidence="2" id="KW-1185">Reference proteome</keyword>
<name>A0A318YMM9_ASPNB</name>
<dbReference type="AlphaFoldDB" id="A0A318YMM9"/>
<protein>
    <submittedName>
        <fullName evidence="1">Uncharacterized protein</fullName>
    </submittedName>
</protein>
<accession>A0A318YMM9</accession>
<evidence type="ECO:0000313" key="2">
    <source>
        <dbReference type="Proteomes" id="UP000247647"/>
    </source>
</evidence>
<dbReference type="GeneID" id="37121334"/>
<proteinExistence type="predicted"/>
<reference evidence="1" key="1">
    <citation type="submission" date="2016-12" db="EMBL/GenBank/DDBJ databases">
        <title>The genomes of Aspergillus section Nigri reveals drivers in fungal speciation.</title>
        <authorList>
            <consortium name="DOE Joint Genome Institute"/>
            <person name="Vesth T.C."/>
            <person name="Nybo J."/>
            <person name="Theobald S."/>
            <person name="Brandl J."/>
            <person name="Frisvad J.C."/>
            <person name="Nielsen K.F."/>
            <person name="Lyhne E.K."/>
            <person name="Kogle M.E."/>
            <person name="Kuo A."/>
            <person name="Riley R."/>
            <person name="Clum A."/>
            <person name="Nolan M."/>
            <person name="Lipzen A."/>
            <person name="Salamov A."/>
            <person name="Henrissat B."/>
            <person name="Wiebenga A."/>
            <person name="De Vries R.P."/>
            <person name="Grigoriev I.V."/>
            <person name="Mortensen U.H."/>
            <person name="Andersen M.R."/>
            <person name="Baker S.E."/>
        </authorList>
    </citation>
    <scope>NUCLEOTIDE SEQUENCE [LARGE SCALE GENOMIC DNA]</scope>
    <source>
        <strain evidence="1">CBS 115656</strain>
    </source>
</reference>
<dbReference type="RefSeq" id="XP_025481363.1">
    <property type="nucleotide sequence ID" value="XM_025618878.1"/>
</dbReference>
<dbReference type="EMBL" id="KZ821455">
    <property type="protein sequence ID" value="PYH35885.1"/>
    <property type="molecule type" value="Genomic_DNA"/>
</dbReference>
<gene>
    <name evidence="1" type="ORF">BO87DRAFT_25963</name>
</gene>
<organism evidence="1 2">
    <name type="scientific">Aspergillus neoniger (strain CBS 115656)</name>
    <dbReference type="NCBI Taxonomy" id="1448310"/>
    <lineage>
        <taxon>Eukaryota</taxon>
        <taxon>Fungi</taxon>
        <taxon>Dikarya</taxon>
        <taxon>Ascomycota</taxon>
        <taxon>Pezizomycotina</taxon>
        <taxon>Eurotiomycetes</taxon>
        <taxon>Eurotiomycetidae</taxon>
        <taxon>Eurotiales</taxon>
        <taxon>Aspergillaceae</taxon>
        <taxon>Aspergillus</taxon>
        <taxon>Aspergillus subgen. Circumdati</taxon>
    </lineage>
</organism>
<dbReference type="Proteomes" id="UP000247647">
    <property type="component" value="Unassembled WGS sequence"/>
</dbReference>
<sequence length="113" mass="12465">MTVRGKLVCSCIPIHLTGCHGGCTIRSRSLVGEPRSSPDEVHVGSRNTNPLFKRRRISESMMFSSLVAGAIRDMIKNLTTRVALFHLWETIFGVLLSLSTSCSAHVVIRVSRL</sequence>
<evidence type="ECO:0000313" key="1">
    <source>
        <dbReference type="EMBL" id="PYH35885.1"/>
    </source>
</evidence>